<evidence type="ECO:0000256" key="5">
    <source>
        <dbReference type="ARBA" id="ARBA00055319"/>
    </source>
</evidence>
<dbReference type="Pfam" id="PF01628">
    <property type="entry name" value="HrcA"/>
    <property type="match status" value="1"/>
</dbReference>
<dbReference type="AlphaFoldDB" id="A0A366KAE9"/>
<evidence type="ECO:0000313" key="10">
    <source>
        <dbReference type="Proteomes" id="UP000252530"/>
    </source>
</evidence>
<dbReference type="EMBL" id="PDCG01000002">
    <property type="protein sequence ID" value="RBP98083.1"/>
    <property type="molecule type" value="Genomic_DNA"/>
</dbReference>
<evidence type="ECO:0000256" key="3">
    <source>
        <dbReference type="ARBA" id="ARBA00023016"/>
    </source>
</evidence>
<dbReference type="PANTHER" id="PTHR34824:SF1">
    <property type="entry name" value="HEAT-INDUCIBLE TRANSCRIPTION REPRESSOR HRCA"/>
    <property type="match status" value="1"/>
</dbReference>
<dbReference type="Gene3D" id="3.30.390.60">
    <property type="entry name" value="Heat-inducible transcription repressor hrca homolog, domain 3"/>
    <property type="match status" value="1"/>
</dbReference>
<keyword evidence="1 6" id="KW-0678">Repressor</keyword>
<dbReference type="SUPFAM" id="SSF55781">
    <property type="entry name" value="GAF domain-like"/>
    <property type="match status" value="1"/>
</dbReference>
<dbReference type="Gene3D" id="3.30.450.40">
    <property type="match status" value="1"/>
</dbReference>
<comment type="function">
    <text evidence="5 6">Negative regulator of class I heat shock genes (grpE-dnaK-dnaJ and groELS operons). Prevents heat-shock induction of these operons.</text>
</comment>
<evidence type="ECO:0000256" key="7">
    <source>
        <dbReference type="SAM" id="MobiDB-lite"/>
    </source>
</evidence>
<dbReference type="GO" id="GO:0045892">
    <property type="term" value="P:negative regulation of DNA-templated transcription"/>
    <property type="evidence" value="ECO:0007669"/>
    <property type="project" value="UniProtKB-UniRule"/>
</dbReference>
<keyword evidence="4 6" id="KW-0804">Transcription</keyword>
<feature type="domain" description="Heat-inducible transcription repressor HrcA C-terminal" evidence="8">
    <location>
        <begin position="103"/>
        <end position="300"/>
    </location>
</feature>
<evidence type="ECO:0000256" key="4">
    <source>
        <dbReference type="ARBA" id="ARBA00023163"/>
    </source>
</evidence>
<evidence type="ECO:0000256" key="6">
    <source>
        <dbReference type="HAMAP-Rule" id="MF_00081"/>
    </source>
</evidence>
<dbReference type="InterPro" id="IPR036390">
    <property type="entry name" value="WH_DNA-bd_sf"/>
</dbReference>
<evidence type="ECO:0000259" key="8">
    <source>
        <dbReference type="Pfam" id="PF01628"/>
    </source>
</evidence>
<dbReference type="InterPro" id="IPR023120">
    <property type="entry name" value="WHTH_transcript_rep_HrcA_IDD"/>
</dbReference>
<comment type="similarity">
    <text evidence="6">Belongs to the HrcA family.</text>
</comment>
<protein>
    <recommendedName>
        <fullName evidence="6">Heat-inducible transcription repressor HrcA</fullName>
    </recommendedName>
</protein>
<evidence type="ECO:0000256" key="2">
    <source>
        <dbReference type="ARBA" id="ARBA00023015"/>
    </source>
</evidence>
<dbReference type="NCBIfam" id="TIGR00331">
    <property type="entry name" value="hrcA"/>
    <property type="match status" value="1"/>
</dbReference>
<proteinExistence type="inferred from homology"/>
<dbReference type="OrthoDB" id="9783139at2"/>
<evidence type="ECO:0000313" key="9">
    <source>
        <dbReference type="EMBL" id="RBP98083.1"/>
    </source>
</evidence>
<feature type="compositionally biased region" description="Polar residues" evidence="7">
    <location>
        <begin position="301"/>
        <end position="319"/>
    </location>
</feature>
<organism evidence="9 10">
    <name type="scientific">Bifidobacterium aemilianum</name>
    <dbReference type="NCBI Taxonomy" id="2493120"/>
    <lineage>
        <taxon>Bacteria</taxon>
        <taxon>Bacillati</taxon>
        <taxon>Actinomycetota</taxon>
        <taxon>Actinomycetes</taxon>
        <taxon>Bifidobacteriales</taxon>
        <taxon>Bifidobacteriaceae</taxon>
        <taxon>Bifidobacterium</taxon>
    </lineage>
</organism>
<evidence type="ECO:0000256" key="1">
    <source>
        <dbReference type="ARBA" id="ARBA00022491"/>
    </source>
</evidence>
<keyword evidence="3 6" id="KW-0346">Stress response</keyword>
<dbReference type="InterPro" id="IPR002571">
    <property type="entry name" value="HrcA"/>
</dbReference>
<dbReference type="InterPro" id="IPR029016">
    <property type="entry name" value="GAF-like_dom_sf"/>
</dbReference>
<keyword evidence="2 6" id="KW-0805">Transcription regulation</keyword>
<name>A0A366KAE9_9BIFI</name>
<dbReference type="HAMAP" id="MF_00081">
    <property type="entry name" value="HrcA"/>
    <property type="match status" value="1"/>
</dbReference>
<keyword evidence="10" id="KW-1185">Reference proteome</keyword>
<dbReference type="InterPro" id="IPR036388">
    <property type="entry name" value="WH-like_DNA-bd_sf"/>
</dbReference>
<comment type="caution">
    <text evidence="9">The sequence shown here is derived from an EMBL/GenBank/DDBJ whole genome shotgun (WGS) entry which is preliminary data.</text>
</comment>
<dbReference type="Gene3D" id="1.10.10.10">
    <property type="entry name" value="Winged helix-like DNA-binding domain superfamily/Winged helix DNA-binding domain"/>
    <property type="match status" value="1"/>
</dbReference>
<dbReference type="PANTHER" id="PTHR34824">
    <property type="entry name" value="HEAT-INDUCIBLE TRANSCRIPTION REPRESSOR HRCA"/>
    <property type="match status" value="1"/>
</dbReference>
<accession>A0A366KAE9</accession>
<dbReference type="FunFam" id="1.10.10.10:FF:000049">
    <property type="entry name" value="Heat-inducible transcription repressor HrcA"/>
    <property type="match status" value="1"/>
</dbReference>
<feature type="region of interest" description="Disordered" evidence="7">
    <location>
        <begin position="300"/>
        <end position="341"/>
    </location>
</feature>
<dbReference type="InterPro" id="IPR021153">
    <property type="entry name" value="HrcA_C"/>
</dbReference>
<dbReference type="GO" id="GO:0003677">
    <property type="term" value="F:DNA binding"/>
    <property type="evidence" value="ECO:0007669"/>
    <property type="project" value="InterPro"/>
</dbReference>
<reference evidence="9 10" key="1">
    <citation type="submission" date="2017-10" db="EMBL/GenBank/DDBJ databases">
        <title>Bifidobacterium xylocopum sp. nov. and Bifidobacterium aemilianum sp. nov., from the carpenter bee (Xylocopa violacea) digestive tract.</title>
        <authorList>
            <person name="Alberoni D."/>
            <person name="Baffoni L."/>
            <person name="Di Gioia D."/>
            <person name="Gaggia F."/>
            <person name="Biavati B."/>
        </authorList>
    </citation>
    <scope>NUCLEOTIDE SEQUENCE [LARGE SCALE GENOMIC DNA]</scope>
    <source>
        <strain evidence="9 10">XV10</strain>
    </source>
</reference>
<dbReference type="SUPFAM" id="SSF46785">
    <property type="entry name" value="Winged helix' DNA-binding domain"/>
    <property type="match status" value="1"/>
</dbReference>
<sequence length="415" mass="43831">MEQTRRMLILRAVVEDYIRSQEPVGSSALTRKHHLGVSSATVRNDMAALEDMGYLIQPHTSAGRIPTELGYRYFVDRLSTVMTLSPAQKRAIGAFLNGSVSLQDTLQRSARLLASITGQVAVISSPALSKSVLRHMELVPLATETLLLVVITDTGSVVQHTLRVDSPPDPSLLDYFTRKVNESSQGLSLSEAAMEVRGLALAPEFSALRPLADGLAITFASMAEDEQATDMYMAGTSRLAHQQSLNELAPLFDALEEQVVIMRLMSSLSEESNDVGVAIGSETHTPGLLNASVVSSGYGHSFSSNRTDGGTGSEGSAQASRGPDLRGQKAQGYAGDRAQPGIHKVDTGHIQASEPSGVAVQATGASAGQSPSPDKPVAFVGSIGPTHMDYAATMTAVRAVARYLTALISPTGEEG</sequence>
<gene>
    <name evidence="6" type="primary">hrcA</name>
    <name evidence="9" type="ORF">CRD60_02635</name>
</gene>
<dbReference type="Proteomes" id="UP000252530">
    <property type="component" value="Unassembled WGS sequence"/>
</dbReference>